<accession>A0ABU2C3N7</accession>
<comment type="caution">
    <text evidence="2">The sequence shown here is derived from an EMBL/GenBank/DDBJ whole genome shotgun (WGS) entry which is preliminary data.</text>
</comment>
<dbReference type="PANTHER" id="PTHR33525">
    <property type="match status" value="1"/>
</dbReference>
<dbReference type="CDD" id="cd00077">
    <property type="entry name" value="HDc"/>
    <property type="match status" value="1"/>
</dbReference>
<sequence length="273" mass="29324">MKFEQIIASDILIPSLPTTVAQIFSEFQQPEPDMRKITALLSSEVGLTVRVLRLLNSARYGSGGQIGTVEAAIPLLGLKAIKQLVSAAAVGGAFKLVPGVDMTEFWRHSLDVAKIAQSLAASLKLDQGLAFTAGLLHGVGDLIMKKAMPNQPCLQAAFATDSDRHAKQTAELGYSYADVGAAFASKWRFPQALVDAIQNHPDPQDDVEADTLAGVLYLASWGGHAHELDLDAPALFAQYPQRVADAIGFTDGERLRSENPIEWTRPDEAGDFA</sequence>
<keyword evidence="3" id="KW-1185">Reference proteome</keyword>
<dbReference type="Pfam" id="PF08668">
    <property type="entry name" value="HDOD"/>
    <property type="match status" value="1"/>
</dbReference>
<dbReference type="Gene3D" id="1.10.3210.10">
    <property type="entry name" value="Hypothetical protein af1432"/>
    <property type="match status" value="1"/>
</dbReference>
<dbReference type="EMBL" id="JAVDXT010000001">
    <property type="protein sequence ID" value="MDR7375948.1"/>
    <property type="molecule type" value="Genomic_DNA"/>
</dbReference>
<evidence type="ECO:0000313" key="3">
    <source>
        <dbReference type="Proteomes" id="UP001180487"/>
    </source>
</evidence>
<dbReference type="PROSITE" id="PS51833">
    <property type="entry name" value="HDOD"/>
    <property type="match status" value="1"/>
</dbReference>
<reference evidence="2 3" key="1">
    <citation type="submission" date="2023-07" db="EMBL/GenBank/DDBJ databases">
        <title>Sorghum-associated microbial communities from plants grown in Nebraska, USA.</title>
        <authorList>
            <person name="Schachtman D."/>
        </authorList>
    </citation>
    <scope>NUCLEOTIDE SEQUENCE [LARGE SCALE GENOMIC DNA]</scope>
    <source>
        <strain evidence="2 3">BE313</strain>
    </source>
</reference>
<dbReference type="InterPro" id="IPR003607">
    <property type="entry name" value="HD/PDEase_dom"/>
</dbReference>
<proteinExistence type="predicted"/>
<dbReference type="InterPro" id="IPR013976">
    <property type="entry name" value="HDOD"/>
</dbReference>
<dbReference type="PANTHER" id="PTHR33525:SF6">
    <property type="entry name" value="HDOD DOMAIN-CONTAINING PROTEIN"/>
    <property type="match status" value="1"/>
</dbReference>
<gene>
    <name evidence="2" type="ORF">J2X19_000606</name>
</gene>
<dbReference type="InterPro" id="IPR006675">
    <property type="entry name" value="HDIG_dom"/>
</dbReference>
<dbReference type="InterPro" id="IPR052340">
    <property type="entry name" value="RNase_Y/CdgJ"/>
</dbReference>
<evidence type="ECO:0000313" key="2">
    <source>
        <dbReference type="EMBL" id="MDR7375948.1"/>
    </source>
</evidence>
<evidence type="ECO:0000259" key="1">
    <source>
        <dbReference type="PROSITE" id="PS51833"/>
    </source>
</evidence>
<feature type="domain" description="HDOD" evidence="1">
    <location>
        <begin position="13"/>
        <end position="203"/>
    </location>
</feature>
<dbReference type="NCBIfam" id="TIGR00277">
    <property type="entry name" value="HDIG"/>
    <property type="match status" value="1"/>
</dbReference>
<dbReference type="Proteomes" id="UP001180487">
    <property type="component" value="Unassembled WGS sequence"/>
</dbReference>
<organism evidence="2 3">
    <name type="scientific">Rhodoferax ferrireducens</name>
    <dbReference type="NCBI Taxonomy" id="192843"/>
    <lineage>
        <taxon>Bacteria</taxon>
        <taxon>Pseudomonadati</taxon>
        <taxon>Pseudomonadota</taxon>
        <taxon>Betaproteobacteria</taxon>
        <taxon>Burkholderiales</taxon>
        <taxon>Comamonadaceae</taxon>
        <taxon>Rhodoferax</taxon>
    </lineage>
</organism>
<name>A0ABU2C3N7_9BURK</name>
<dbReference type="SUPFAM" id="SSF109604">
    <property type="entry name" value="HD-domain/PDEase-like"/>
    <property type="match status" value="1"/>
</dbReference>
<protein>
    <submittedName>
        <fullName evidence="2">Nucleotidyltransferase with HDIG domain</fullName>
    </submittedName>
</protein>
<dbReference type="RefSeq" id="WP_116604911.1">
    <property type="nucleotide sequence ID" value="NZ_JAVDXT010000001.1"/>
</dbReference>